<organism evidence="3 4">
    <name type="scientific">Selenobaculum gibii</name>
    <dbReference type="NCBI Taxonomy" id="3054208"/>
    <lineage>
        <taxon>Bacteria</taxon>
        <taxon>Bacillati</taxon>
        <taxon>Bacillota</taxon>
        <taxon>Negativicutes</taxon>
        <taxon>Selenomonadales</taxon>
        <taxon>Selenomonadaceae</taxon>
        <taxon>Selenobaculum</taxon>
    </lineage>
</organism>
<evidence type="ECO:0000313" key="4">
    <source>
        <dbReference type="Proteomes" id="UP001243623"/>
    </source>
</evidence>
<dbReference type="AlphaFoldDB" id="A0A9Y2AIK5"/>
<feature type="chain" id="PRO_5040759092" evidence="2">
    <location>
        <begin position="22"/>
        <end position="111"/>
    </location>
</feature>
<name>A0A9Y2AIK5_9FIRM</name>
<dbReference type="Proteomes" id="UP001243623">
    <property type="component" value="Chromosome"/>
</dbReference>
<dbReference type="NCBIfam" id="NF033674">
    <property type="entry name" value="stress_OB_fold"/>
    <property type="match status" value="1"/>
</dbReference>
<dbReference type="SUPFAM" id="SSF101756">
    <property type="entry name" value="Hypothetical protein YgiW"/>
    <property type="match status" value="1"/>
</dbReference>
<dbReference type="InterPro" id="IPR005220">
    <property type="entry name" value="CarO-like"/>
</dbReference>
<dbReference type="InterPro" id="IPR036700">
    <property type="entry name" value="BOBF_sf"/>
</dbReference>
<dbReference type="RefSeq" id="WP_147669315.1">
    <property type="nucleotide sequence ID" value="NZ_CP120678.1"/>
</dbReference>
<keyword evidence="4" id="KW-1185">Reference proteome</keyword>
<evidence type="ECO:0000256" key="2">
    <source>
        <dbReference type="SAM" id="SignalP"/>
    </source>
</evidence>
<proteinExistence type="predicted"/>
<reference evidence="3" key="1">
    <citation type="submission" date="2023-03" db="EMBL/GenBank/DDBJ databases">
        <title>Selenobaculum gbiensis gen. nov. sp. nov., a new bacterium isolated from the gut microbiota of IBD patient.</title>
        <authorList>
            <person name="Yeo S."/>
            <person name="Park H."/>
            <person name="Huh C.S."/>
        </authorList>
    </citation>
    <scope>NUCLEOTIDE SEQUENCE</scope>
    <source>
        <strain evidence="3">ICN-92133</strain>
    </source>
</reference>
<feature type="signal peptide" evidence="2">
    <location>
        <begin position="1"/>
        <end position="21"/>
    </location>
</feature>
<evidence type="ECO:0000256" key="1">
    <source>
        <dbReference type="ARBA" id="ARBA00022729"/>
    </source>
</evidence>
<protein>
    <submittedName>
        <fullName evidence="3">NirD/YgiW/YdeI family stress tolerance protein</fullName>
    </submittedName>
</protein>
<dbReference type="Gene3D" id="2.40.50.200">
    <property type="entry name" value="Bacterial OB-fold"/>
    <property type="match status" value="1"/>
</dbReference>
<keyword evidence="1 2" id="KW-0732">Signal</keyword>
<dbReference type="EMBL" id="CP120678">
    <property type="protein sequence ID" value="WIW70784.1"/>
    <property type="molecule type" value="Genomic_DNA"/>
</dbReference>
<evidence type="ECO:0000313" key="3">
    <source>
        <dbReference type="EMBL" id="WIW70784.1"/>
    </source>
</evidence>
<accession>A0A9Y2AIK5</accession>
<sequence>MKKVILSLLVILCMVSTIGIAKSANYVASDVATIKIQQIDDQKVMLEGTIVSYSGDERFVFQDATGEIVMEIDNDEYRNPHDIIGAHIRSYCEVEVKVYGTSVEADRVEIL</sequence>
<dbReference type="Pfam" id="PF04076">
    <property type="entry name" value="BOF"/>
    <property type="match status" value="1"/>
</dbReference>
<gene>
    <name evidence="3" type="ORF">P3F81_00170</name>
</gene>
<dbReference type="KEGG" id="sgbi:P3F81_00170"/>